<feature type="domain" description="Endoribonuclease YicC-like C-terminal" evidence="7">
    <location>
        <begin position="178"/>
        <end position="294"/>
    </location>
</feature>
<evidence type="ECO:0000313" key="9">
    <source>
        <dbReference type="Proteomes" id="UP001595528"/>
    </source>
</evidence>
<dbReference type="PANTHER" id="PTHR30636">
    <property type="entry name" value="UPF0701 PROTEIN YICC"/>
    <property type="match status" value="1"/>
</dbReference>
<dbReference type="InterPro" id="IPR005229">
    <property type="entry name" value="YicC/YloC-like"/>
</dbReference>
<dbReference type="Proteomes" id="UP001595528">
    <property type="component" value="Unassembled WGS sequence"/>
</dbReference>
<evidence type="ECO:0000313" key="8">
    <source>
        <dbReference type="EMBL" id="MFC3225664.1"/>
    </source>
</evidence>
<dbReference type="Pfam" id="PF08340">
    <property type="entry name" value="YicC-like_C"/>
    <property type="match status" value="1"/>
</dbReference>
<dbReference type="GO" id="GO:0016787">
    <property type="term" value="F:hydrolase activity"/>
    <property type="evidence" value="ECO:0007669"/>
    <property type="project" value="UniProtKB-KW"/>
</dbReference>
<evidence type="ECO:0000259" key="6">
    <source>
        <dbReference type="Pfam" id="PF03755"/>
    </source>
</evidence>
<dbReference type="InterPro" id="IPR013551">
    <property type="entry name" value="YicC-like_C"/>
</dbReference>
<organism evidence="8 9">
    <name type="scientific">Marinibaculum pumilum</name>
    <dbReference type="NCBI Taxonomy" id="1766165"/>
    <lineage>
        <taxon>Bacteria</taxon>
        <taxon>Pseudomonadati</taxon>
        <taxon>Pseudomonadota</taxon>
        <taxon>Alphaproteobacteria</taxon>
        <taxon>Rhodospirillales</taxon>
        <taxon>Rhodospirillaceae</taxon>
        <taxon>Marinibaculum</taxon>
    </lineage>
</organism>
<evidence type="ECO:0000256" key="2">
    <source>
        <dbReference type="ARBA" id="ARBA00022722"/>
    </source>
</evidence>
<feature type="domain" description="Endoribonuclease YicC-like N-terminal" evidence="6">
    <location>
        <begin position="4"/>
        <end position="156"/>
    </location>
</feature>
<dbReference type="EMBL" id="JBHRTR010000003">
    <property type="protein sequence ID" value="MFC3225664.1"/>
    <property type="molecule type" value="Genomic_DNA"/>
</dbReference>
<dbReference type="PANTHER" id="PTHR30636:SF3">
    <property type="entry name" value="UPF0701 PROTEIN YICC"/>
    <property type="match status" value="1"/>
</dbReference>
<keyword evidence="3" id="KW-0255">Endonuclease</keyword>
<comment type="caution">
    <text evidence="8">The sequence shown here is derived from an EMBL/GenBank/DDBJ whole genome shotgun (WGS) entry which is preliminary data.</text>
</comment>
<dbReference type="InterPro" id="IPR013527">
    <property type="entry name" value="YicC-like_N"/>
</dbReference>
<dbReference type="EC" id="3.1.-.-" evidence="8"/>
<comment type="similarity">
    <text evidence="5">Belongs to the YicC/YloC family.</text>
</comment>
<accession>A0ABV7KTP7</accession>
<dbReference type="RefSeq" id="WP_379897398.1">
    <property type="nucleotide sequence ID" value="NZ_JBHRTR010000003.1"/>
</dbReference>
<gene>
    <name evidence="8" type="ORF">ACFOGJ_00375</name>
</gene>
<comment type="cofactor">
    <cofactor evidence="1">
        <name>a divalent metal cation</name>
        <dbReference type="ChEBI" id="CHEBI:60240"/>
    </cofactor>
</comment>
<evidence type="ECO:0000259" key="7">
    <source>
        <dbReference type="Pfam" id="PF08340"/>
    </source>
</evidence>
<dbReference type="Pfam" id="PF03755">
    <property type="entry name" value="YicC-like_N"/>
    <property type="match status" value="1"/>
</dbReference>
<protein>
    <submittedName>
        <fullName evidence="8">YicC/YloC family endoribonuclease</fullName>
        <ecNumber evidence="8">3.1.-.-</ecNumber>
    </submittedName>
</protein>
<dbReference type="NCBIfam" id="TIGR00255">
    <property type="entry name" value="YicC/YloC family endoribonuclease"/>
    <property type="match status" value="1"/>
</dbReference>
<name>A0ABV7KTP7_9PROT</name>
<keyword evidence="4 8" id="KW-0378">Hydrolase</keyword>
<evidence type="ECO:0000256" key="3">
    <source>
        <dbReference type="ARBA" id="ARBA00022759"/>
    </source>
</evidence>
<evidence type="ECO:0000256" key="4">
    <source>
        <dbReference type="ARBA" id="ARBA00022801"/>
    </source>
</evidence>
<evidence type="ECO:0000256" key="5">
    <source>
        <dbReference type="ARBA" id="ARBA00035648"/>
    </source>
</evidence>
<evidence type="ECO:0000256" key="1">
    <source>
        <dbReference type="ARBA" id="ARBA00001968"/>
    </source>
</evidence>
<sequence>MPLSSMTGFARQQGGNEAQSWTWELRSVNGRGLDLRLRLPPGTEGVEAPARALLSKQLRRGSVTCNLQVATVAQGVSYRINRPLLAELAALASEVAADVEAAPPRLDGLLALRGVLEPVEPEPSQDREAVERALLADLQQAADSLVAARRAEGDRLTVVLGELIDRIEELVTAAAAAAVQRQARQRDRLREQVSQLLDAGTPVPEERLAQELAMLAVKADIAEEIDRLKAHVAQARGHLAADAPVGRELDFLAQEFNREANTLCSKANDLDLTRIGLDLKLAIDRLREQVQNVE</sequence>
<keyword evidence="9" id="KW-1185">Reference proteome</keyword>
<reference evidence="9" key="1">
    <citation type="journal article" date="2019" name="Int. J. Syst. Evol. Microbiol.">
        <title>The Global Catalogue of Microorganisms (GCM) 10K type strain sequencing project: providing services to taxonomists for standard genome sequencing and annotation.</title>
        <authorList>
            <consortium name="The Broad Institute Genomics Platform"/>
            <consortium name="The Broad Institute Genome Sequencing Center for Infectious Disease"/>
            <person name="Wu L."/>
            <person name="Ma J."/>
        </authorList>
    </citation>
    <scope>NUCLEOTIDE SEQUENCE [LARGE SCALE GENOMIC DNA]</scope>
    <source>
        <strain evidence="9">KCTC 42964</strain>
    </source>
</reference>
<proteinExistence type="inferred from homology"/>
<keyword evidence="2" id="KW-0540">Nuclease</keyword>